<dbReference type="Pfam" id="PF01522">
    <property type="entry name" value="Polysacc_deac_1"/>
    <property type="match status" value="1"/>
</dbReference>
<comment type="function">
    <text evidence="1">Is involved in generating a small heat-stable compound (Nod), an acylated oligomer of N-acetylglucosamine, that stimulates mitosis in various plant protoplasts.</text>
</comment>
<dbReference type="OrthoDB" id="9787041at2"/>
<evidence type="ECO:0000256" key="1">
    <source>
        <dbReference type="ARBA" id="ARBA00003236"/>
    </source>
</evidence>
<evidence type="ECO:0000256" key="2">
    <source>
        <dbReference type="ARBA" id="ARBA00010973"/>
    </source>
</evidence>
<comment type="similarity">
    <text evidence="2">Belongs to the polysaccharide deacetylase family.</text>
</comment>
<evidence type="ECO:0000256" key="3">
    <source>
        <dbReference type="ARBA" id="ARBA00020071"/>
    </source>
</evidence>
<dbReference type="GO" id="GO:0005975">
    <property type="term" value="P:carbohydrate metabolic process"/>
    <property type="evidence" value="ECO:0007669"/>
    <property type="project" value="InterPro"/>
</dbReference>
<dbReference type="CDD" id="cd10979">
    <property type="entry name" value="CE4_PuuE_like"/>
    <property type="match status" value="1"/>
</dbReference>
<dbReference type="GO" id="GO:0016810">
    <property type="term" value="F:hydrolase activity, acting on carbon-nitrogen (but not peptide) bonds"/>
    <property type="evidence" value="ECO:0007669"/>
    <property type="project" value="InterPro"/>
</dbReference>
<gene>
    <name evidence="6" type="ORF">DXH78_15370</name>
</gene>
<sequence>MLKLPTHGRYGYSPIDERPTYQWPDGKRLAFYIGLNVEHFAFMAGIGNDPFSRTAGPQTQRNYAWRDYGLRVGIWKVFDLFEELGLPASILLNSLVCEHYPQVVERIKRRGDSICAHGRTNGELLNTMWEHDEARVIAETTDLIAAHFGRRPTGWMGPAAAESRVTPDLLVEAGYTHTLGWPLDDQPVWIGTRSGPILSVPYPMELNDIGSNVLRDHTGEHFERMIIDQFDEMLDQSEKHPLVMSIALHPFVCGQPFRLRALRRALKHCVVRAGNNVWFTDAETIAEYCMALPKGLIS</sequence>
<reference evidence="7" key="1">
    <citation type="submission" date="2018-08" db="EMBL/GenBank/DDBJ databases">
        <authorList>
            <person name="Kim S.-J."/>
            <person name="Jung G.-Y."/>
        </authorList>
    </citation>
    <scope>NUCLEOTIDE SEQUENCE [LARGE SCALE GENOMIC DNA]</scope>
    <source>
        <strain evidence="7">GY_H</strain>
    </source>
</reference>
<dbReference type="Proteomes" id="UP000263993">
    <property type="component" value="Unassembled WGS sequence"/>
</dbReference>
<accession>A0A371B390</accession>
<protein>
    <recommendedName>
        <fullName evidence="3">Chitooligosaccharide deacetylase</fullName>
    </recommendedName>
    <alternativeName>
        <fullName evidence="4">Nodulation protein B</fullName>
    </alternativeName>
</protein>
<comment type="caution">
    <text evidence="6">The sequence shown here is derived from an EMBL/GenBank/DDBJ whole genome shotgun (WGS) entry which is preliminary data.</text>
</comment>
<dbReference type="InterPro" id="IPR011330">
    <property type="entry name" value="Glyco_hydro/deAcase_b/a-brl"/>
</dbReference>
<feature type="domain" description="NodB homology" evidence="5">
    <location>
        <begin position="67"/>
        <end position="176"/>
    </location>
</feature>
<dbReference type="EMBL" id="QRGO01000002">
    <property type="protein sequence ID" value="RDV01984.1"/>
    <property type="molecule type" value="Genomic_DNA"/>
</dbReference>
<dbReference type="PANTHER" id="PTHR43123:SF4">
    <property type="entry name" value="POLYSACCHARIDE DEACETYLASE"/>
    <property type="match status" value="1"/>
</dbReference>
<organism evidence="6 7">
    <name type="scientific">Undibacter mobilis</name>
    <dbReference type="NCBI Taxonomy" id="2292256"/>
    <lineage>
        <taxon>Bacteria</taxon>
        <taxon>Pseudomonadati</taxon>
        <taxon>Pseudomonadota</taxon>
        <taxon>Alphaproteobacteria</taxon>
        <taxon>Hyphomicrobiales</taxon>
        <taxon>Nitrobacteraceae</taxon>
        <taxon>Undibacter</taxon>
    </lineage>
</organism>
<keyword evidence="7" id="KW-1185">Reference proteome</keyword>
<evidence type="ECO:0000313" key="6">
    <source>
        <dbReference type="EMBL" id="RDV01984.1"/>
    </source>
</evidence>
<evidence type="ECO:0000256" key="4">
    <source>
        <dbReference type="ARBA" id="ARBA00032976"/>
    </source>
</evidence>
<dbReference type="PANTHER" id="PTHR43123">
    <property type="entry name" value="POLYSACCHARIDE DEACETYLASE-RELATED"/>
    <property type="match status" value="1"/>
</dbReference>
<name>A0A371B390_9BRAD</name>
<dbReference type="RefSeq" id="WP_115518106.1">
    <property type="nucleotide sequence ID" value="NZ_QRGO01000002.1"/>
</dbReference>
<dbReference type="Gene3D" id="3.20.20.370">
    <property type="entry name" value="Glycoside hydrolase/deacetylase"/>
    <property type="match status" value="1"/>
</dbReference>
<evidence type="ECO:0000259" key="5">
    <source>
        <dbReference type="Pfam" id="PF01522"/>
    </source>
</evidence>
<dbReference type="InterPro" id="IPR002509">
    <property type="entry name" value="NODB_dom"/>
</dbReference>
<dbReference type="SUPFAM" id="SSF88713">
    <property type="entry name" value="Glycoside hydrolase/deacetylase"/>
    <property type="match status" value="1"/>
</dbReference>
<evidence type="ECO:0000313" key="7">
    <source>
        <dbReference type="Proteomes" id="UP000263993"/>
    </source>
</evidence>
<proteinExistence type="inferred from homology"/>
<dbReference type="AlphaFoldDB" id="A0A371B390"/>